<dbReference type="Pfam" id="PF13871">
    <property type="entry name" value="Helicase_C_4"/>
    <property type="match status" value="1"/>
</dbReference>
<reference evidence="5 6" key="1">
    <citation type="submission" date="2015-04" db="EMBL/GenBank/DDBJ databases">
        <title>The draft genome sequence of Roseovarius sp.R12b.</title>
        <authorList>
            <person name="Li G."/>
            <person name="Lai Q."/>
            <person name="Shao Z."/>
            <person name="Yan P."/>
        </authorList>
    </citation>
    <scope>NUCLEOTIDE SEQUENCE [LARGE SCALE GENOMIC DNA]</scope>
    <source>
        <strain evidence="5 6">R12B</strain>
    </source>
</reference>
<dbReference type="STRING" id="1641875.XM53_20475"/>
<dbReference type="CDD" id="cd02440">
    <property type="entry name" value="AdoMet_MTases"/>
    <property type="match status" value="1"/>
</dbReference>
<dbReference type="GO" id="GO:0008168">
    <property type="term" value="F:methyltransferase activity"/>
    <property type="evidence" value="ECO:0007669"/>
    <property type="project" value="UniProtKB-KW"/>
</dbReference>
<dbReference type="Proteomes" id="UP000051295">
    <property type="component" value="Unassembled WGS sequence"/>
</dbReference>
<keyword evidence="6" id="KW-1185">Reference proteome</keyword>
<dbReference type="Gene3D" id="3.40.50.300">
    <property type="entry name" value="P-loop containing nucleotide triphosphate hydrolases"/>
    <property type="match status" value="1"/>
</dbReference>
<comment type="caution">
    <text evidence="5">The sequence shown here is derived from an EMBL/GenBank/DDBJ whole genome shotgun (WGS) entry which is preliminary data.</text>
</comment>
<accession>A0A0T5NNK4</accession>
<evidence type="ECO:0000256" key="1">
    <source>
        <dbReference type="ARBA" id="ARBA00006992"/>
    </source>
</evidence>
<feature type="compositionally biased region" description="Low complexity" evidence="2">
    <location>
        <begin position="362"/>
        <end position="378"/>
    </location>
</feature>
<sequence length="1458" mass="157354">MTHLAPFARASVPAPVVPFAANPAPAIVAVAEALQPDLSQGFQIDALRLRLELERAFGGSDATGAWDWKLAYEAGEVALVLFLRKFGRALLARSGSPAALLPILAKVSALLPTHTRRSEEMERFQQFSTPLPMGLAAMAAARIDVGDLVLEPSAGTGLLAILAEIAGGSLSLNELAETRAYLLGLLFPGRPVTRFDAAQIDDHLDASSSPSVVLMNPPFSAVANVDGRTTEATARHLRSALARLAPGGRLVAITGAAFAPDAPAWADTFGRLTEASHLVFTGAVSGAAFAKHGTSFETRISVFDKCRGGETGGTTADLRQPTSPDVAHLMSRVAAEVPPRLELEQATKAGLGHTSLFPGSHTPTTRTTISRSRATSAAQMATPETPIEAEELDYALRDAAGDEDAARLSDAIYETFRLQAIDIPDAASHPTKLVQSAAMASVAPPKPSYRPKLPATILRDGMLSDAQLETVIYAGEAHGAYLAGSWIVDETGDMVSAAPDEAAGAVRFRRGFFLGDGTGAGKGRQSAGILLDNWVRGRRKALWISKSDKLLEDAQRDWSALGQERLLVTPLSRFAQGRDIPLAEGILFTTYATLRSEERGAKKSRVDQIVDWLGADFDGVILFDESHAMANAAGGKGERGDTMASQQGRAGLRLQHKLPNARVVYVSATGATTVHNLAYAQRLGLWGGEDFPFATRAEFVEAIEAGGVAAMEVLARDLRALGLYTARSLSYDGVEYEMLEHALSPEQRGIYDAYAGAFAIIHNNLTAALDAANISGKSGTLNRQAKSAARSAFESAKQRFFGHLLTSMKTPTLIASIDADLAAGHAAVIQIVSTGEALMERRLSEIPTDEWNDIRCDITPREYVLDYLAHSFPVQLYEPFTDSEGNLSSRPVTRDGQPVECREAVRRRDALIEKLASLPPVPGALDQIVQRFGTDLVAEVTGRSRRIVRKGEGHSARLVVENRAGAANLTETQAFMDDEKPILIFSDAGGTGRSYHADLGAKNQRLRVHYLLEPGWKADAAIQGLGRTNRTNQAQPPLFRPVATDVKAEKRFLSTIARRLDTLGAITRGQRQTGGQGLFRPEDNLESPYARDALRQLYRRIFRGDLAGCSLGAFEDATGLELTDDNGLKDDLPPITTFLNRLLALTIDMQAVLFAGFEELLDQRIEGAIAAGVYDLGLETLRAESFRVTDVQVIYTHPGSGAETQLLTIAEKRRNTPTSLADALEWLDDPQARLLVNSRSGRAAVQVPATSHMLDDGTIEPRLRLIRPLDASTVPAKVMEDTHWLEADRAAFTAAWTAELAEVPEFSDSTLHIVAGLLLPIWKQLPQDETRVYRLQTDDGQRIIGRRVSPAWVATTLAADAPKLSAAQVHALVLEGKTVVRLSEGMELHRSRVMGANRIELSGFSEAAKDRLKADGFFSEIISWKLRLFCPTDADGVAILDRLLARCPVARLHDRGGC</sequence>
<dbReference type="RefSeq" id="WP_057796666.1">
    <property type="nucleotide sequence ID" value="NZ_LAXJ01000029.1"/>
</dbReference>
<dbReference type="GO" id="GO:0006355">
    <property type="term" value="P:regulation of DNA-templated transcription"/>
    <property type="evidence" value="ECO:0007669"/>
    <property type="project" value="InterPro"/>
</dbReference>
<dbReference type="Gene3D" id="3.40.50.150">
    <property type="entry name" value="Vaccinia Virus protein VP39"/>
    <property type="match status" value="1"/>
</dbReference>
<dbReference type="PANTHER" id="PTHR12706:SF30">
    <property type="entry name" value="PROTEIN STRAWBERRY NOTCH-RELATED"/>
    <property type="match status" value="1"/>
</dbReference>
<gene>
    <name evidence="5" type="ORF">XM53_20475</name>
</gene>
<dbReference type="InterPro" id="IPR029063">
    <property type="entry name" value="SAM-dependent_MTases_sf"/>
</dbReference>
<dbReference type="InterPro" id="IPR039187">
    <property type="entry name" value="SNO_AAA"/>
</dbReference>
<protein>
    <submittedName>
        <fullName evidence="5">Methylase</fullName>
    </submittedName>
</protein>
<dbReference type="SUPFAM" id="SSF53335">
    <property type="entry name" value="S-adenosyl-L-methionine-dependent methyltransferases"/>
    <property type="match status" value="1"/>
</dbReference>
<dbReference type="PATRIC" id="fig|1641875.4.peg.2655"/>
<feature type="domain" description="Strawberry notch helicase C" evidence="3">
    <location>
        <begin position="924"/>
        <end position="1180"/>
    </location>
</feature>
<dbReference type="SUPFAM" id="SSF52540">
    <property type="entry name" value="P-loop containing nucleoside triphosphate hydrolases"/>
    <property type="match status" value="1"/>
</dbReference>
<name>A0A0T5NNK4_9RHOB</name>
<dbReference type="InterPro" id="IPR026741">
    <property type="entry name" value="SNO"/>
</dbReference>
<dbReference type="GO" id="GO:0032259">
    <property type="term" value="P:methylation"/>
    <property type="evidence" value="ECO:0007669"/>
    <property type="project" value="UniProtKB-KW"/>
</dbReference>
<evidence type="ECO:0000256" key="2">
    <source>
        <dbReference type="SAM" id="MobiDB-lite"/>
    </source>
</evidence>
<evidence type="ECO:0000259" key="3">
    <source>
        <dbReference type="Pfam" id="PF13871"/>
    </source>
</evidence>
<keyword evidence="5" id="KW-0808">Transferase</keyword>
<keyword evidence="5" id="KW-0489">Methyltransferase</keyword>
<organism evidence="5 6">
    <name type="scientific">Roseovarius atlanticus</name>
    <dbReference type="NCBI Taxonomy" id="1641875"/>
    <lineage>
        <taxon>Bacteria</taxon>
        <taxon>Pseudomonadati</taxon>
        <taxon>Pseudomonadota</taxon>
        <taxon>Alphaproteobacteria</taxon>
        <taxon>Rhodobacterales</taxon>
        <taxon>Roseobacteraceae</taxon>
        <taxon>Roseovarius</taxon>
    </lineage>
</organism>
<evidence type="ECO:0000313" key="5">
    <source>
        <dbReference type="EMBL" id="KRS10554.1"/>
    </source>
</evidence>
<feature type="region of interest" description="Disordered" evidence="2">
    <location>
        <begin position="350"/>
        <end position="383"/>
    </location>
</feature>
<feature type="domain" description="Strawberry notch AAA" evidence="4">
    <location>
        <begin position="429"/>
        <end position="753"/>
    </location>
</feature>
<proteinExistence type="inferred from homology"/>
<dbReference type="InterPro" id="IPR027417">
    <property type="entry name" value="P-loop_NTPase"/>
</dbReference>
<evidence type="ECO:0000313" key="6">
    <source>
        <dbReference type="Proteomes" id="UP000051295"/>
    </source>
</evidence>
<evidence type="ECO:0000259" key="4">
    <source>
        <dbReference type="Pfam" id="PF13872"/>
    </source>
</evidence>
<dbReference type="InterPro" id="IPR026937">
    <property type="entry name" value="SBNO_Helicase_C_dom"/>
</dbReference>
<dbReference type="Pfam" id="PF13872">
    <property type="entry name" value="AAA_34"/>
    <property type="match status" value="1"/>
</dbReference>
<dbReference type="EMBL" id="LAXJ01000029">
    <property type="protein sequence ID" value="KRS10554.1"/>
    <property type="molecule type" value="Genomic_DNA"/>
</dbReference>
<dbReference type="PANTHER" id="PTHR12706">
    <property type="entry name" value="STRAWBERRY NOTCH-RELATED"/>
    <property type="match status" value="1"/>
</dbReference>
<comment type="similarity">
    <text evidence="1">Belongs to the SBNO family.</text>
</comment>
<dbReference type="OrthoDB" id="270332at2"/>